<dbReference type="EMBL" id="JACOQI010000021">
    <property type="protein sequence ID" value="MBC5771726.1"/>
    <property type="molecule type" value="Genomic_DNA"/>
</dbReference>
<proteinExistence type="predicted"/>
<evidence type="ECO:0000313" key="1">
    <source>
        <dbReference type="EMBL" id="MBC5771726.1"/>
    </source>
</evidence>
<gene>
    <name evidence="1" type="ORF">H8Z83_15600</name>
</gene>
<comment type="caution">
    <text evidence="1">The sequence shown here is derived from an EMBL/GenBank/DDBJ whole genome shotgun (WGS) entry which is preliminary data.</text>
</comment>
<protein>
    <submittedName>
        <fullName evidence="1">Uncharacterized protein</fullName>
    </submittedName>
</protein>
<keyword evidence="2" id="KW-1185">Reference proteome</keyword>
<accession>A0A923S8H6</accession>
<reference evidence="1" key="1">
    <citation type="submission" date="2020-08" db="EMBL/GenBank/DDBJ databases">
        <title>Genome public.</title>
        <authorList>
            <person name="Liu C."/>
            <person name="Sun Q."/>
        </authorList>
    </citation>
    <scope>NUCLEOTIDE SEQUENCE</scope>
    <source>
        <strain evidence="1">BX15</strain>
    </source>
</reference>
<name>A0A923S8H6_9FIRM</name>
<dbReference type="RefSeq" id="WP_187015917.1">
    <property type="nucleotide sequence ID" value="NZ_JACOQI010000021.1"/>
</dbReference>
<evidence type="ECO:0000313" key="2">
    <source>
        <dbReference type="Proteomes" id="UP000620327"/>
    </source>
</evidence>
<dbReference type="AlphaFoldDB" id="A0A923S8H6"/>
<organism evidence="1 2">
    <name type="scientific">Dysosmobacter segnis</name>
    <dbReference type="NCBI Taxonomy" id="2763042"/>
    <lineage>
        <taxon>Bacteria</taxon>
        <taxon>Bacillati</taxon>
        <taxon>Bacillota</taxon>
        <taxon>Clostridia</taxon>
        <taxon>Eubacteriales</taxon>
        <taxon>Oscillospiraceae</taxon>
        <taxon>Dysosmobacter</taxon>
    </lineage>
</organism>
<dbReference type="Proteomes" id="UP000620327">
    <property type="component" value="Unassembled WGS sequence"/>
</dbReference>
<sequence>MNALETVRKWLEAFPQSGVLSGFQVDYTDKIPGTGGIMPDGLVEVRRSRDIVGDTTITNRYNFGLYCVLEKAPNDDVGAAKNADWIVDLQEWVQEQSATGAAPVFGDDPRAERITAQNGTLLQADGEGTGVYVVQLSVQFIKKFKGENKWLI</sequence>